<feature type="zinc finger region" description="TRAF-type" evidence="4">
    <location>
        <begin position="110"/>
        <end position="155"/>
    </location>
</feature>
<dbReference type="VEuPathDB" id="CryptoDB:Cvel_19837"/>
<dbReference type="Pfam" id="PF02176">
    <property type="entry name" value="zf-TRAF"/>
    <property type="match status" value="1"/>
</dbReference>
<dbReference type="InterPro" id="IPR001293">
    <property type="entry name" value="Znf_TRAF"/>
</dbReference>
<protein>
    <recommendedName>
        <fullName evidence="9">RING-type domain-containing protein</fullName>
    </recommendedName>
</protein>
<evidence type="ECO:0000313" key="8">
    <source>
        <dbReference type="EMBL" id="CEM21959.1"/>
    </source>
</evidence>
<evidence type="ECO:0000256" key="2">
    <source>
        <dbReference type="ARBA" id="ARBA00022771"/>
    </source>
</evidence>
<dbReference type="PROSITE" id="PS50089">
    <property type="entry name" value="ZF_RING_2"/>
    <property type="match status" value="1"/>
</dbReference>
<organism evidence="8">
    <name type="scientific">Chromera velia CCMP2878</name>
    <dbReference type="NCBI Taxonomy" id="1169474"/>
    <lineage>
        <taxon>Eukaryota</taxon>
        <taxon>Sar</taxon>
        <taxon>Alveolata</taxon>
        <taxon>Colpodellida</taxon>
        <taxon>Chromeraceae</taxon>
        <taxon>Chromera</taxon>
    </lineage>
</organism>
<dbReference type="PANTHER" id="PTHR10131:SF94">
    <property type="entry name" value="TNF RECEPTOR-ASSOCIATED FACTOR 4"/>
    <property type="match status" value="1"/>
</dbReference>
<sequence>MPPKRLGLDASLAVDVGENKSYAEMTLCPVCQDFADTPRETDCSYRHMFCSTCISQVLNARGPCPVCRGNITKVSKLSIMNKNMFDMVKWKCLNHEKRCTWTGSKKELEAHLDNVCPEQEGECPHEGCTAKMRRALLSDHKAVCEHRLIPCDYCTQGIPAGAFDDHPTTCIGFPVECPKKCGVFVARSRVTHHLENDCGEGVTECPMLGCAARMKRKDVAHHVRSFTQHHGMVLSEEVKKLKKQVFHLSHTAVRDHDDCFSVMMTVPNYETTLQALVPGMSFCSEDFSFQGHSFNLILWPRGKGRDNRQAEKTELWLRASDGYEGVLKGVVSIDMVGRQHPATFSFQKHYGEAQPLGQDAHRRRPPNGLTPICQTVLETLRQNATFHNGTLKILLKLTAPALNQQPIVVGSRTCGGPIRRRGVPRPIGGGLVAGVNSAGLSLGTDGANPPAAAQAEAPAAAAAAAAAASASSSSSSSAASSVSLSRPSPY</sequence>
<dbReference type="Gene3D" id="3.30.40.10">
    <property type="entry name" value="Zinc/RING finger domain, C3HC4 (zinc finger)"/>
    <property type="match status" value="3"/>
</dbReference>
<evidence type="ECO:0008006" key="9">
    <source>
        <dbReference type="Google" id="ProtNLM"/>
    </source>
</evidence>
<dbReference type="PROSITE" id="PS50145">
    <property type="entry name" value="ZF_TRAF"/>
    <property type="match status" value="2"/>
</dbReference>
<evidence type="ECO:0000256" key="5">
    <source>
        <dbReference type="SAM" id="MobiDB-lite"/>
    </source>
</evidence>
<reference evidence="8" key="1">
    <citation type="submission" date="2014-11" db="EMBL/GenBank/DDBJ databases">
        <authorList>
            <person name="Otto D Thomas"/>
            <person name="Naeem Raeece"/>
        </authorList>
    </citation>
    <scope>NUCLEOTIDE SEQUENCE</scope>
</reference>
<feature type="domain" description="RING-type" evidence="6">
    <location>
        <begin position="28"/>
        <end position="68"/>
    </location>
</feature>
<accession>A0A0G4G2P7</accession>
<keyword evidence="3 4" id="KW-0862">Zinc</keyword>
<dbReference type="EMBL" id="CDMZ01000812">
    <property type="protein sequence ID" value="CEM21959.1"/>
    <property type="molecule type" value="Genomic_DNA"/>
</dbReference>
<dbReference type="InterPro" id="IPR013083">
    <property type="entry name" value="Znf_RING/FYVE/PHD"/>
</dbReference>
<dbReference type="PhylomeDB" id="A0A0G4G2P7"/>
<feature type="domain" description="TRAF-type" evidence="7">
    <location>
        <begin position="110"/>
        <end position="155"/>
    </location>
</feature>
<dbReference type="AlphaFoldDB" id="A0A0G4G2P7"/>
<evidence type="ECO:0000256" key="4">
    <source>
        <dbReference type="PROSITE-ProRule" id="PRU00207"/>
    </source>
</evidence>
<gene>
    <name evidence="8" type="ORF">Cvel_19837</name>
</gene>
<evidence type="ECO:0000256" key="1">
    <source>
        <dbReference type="ARBA" id="ARBA00022723"/>
    </source>
</evidence>
<dbReference type="InterPro" id="IPR001841">
    <property type="entry name" value="Znf_RING"/>
</dbReference>
<keyword evidence="1 4" id="KW-0479">Metal-binding</keyword>
<dbReference type="SUPFAM" id="SSF49599">
    <property type="entry name" value="TRAF domain-like"/>
    <property type="match status" value="2"/>
</dbReference>
<evidence type="ECO:0000259" key="7">
    <source>
        <dbReference type="PROSITE" id="PS50145"/>
    </source>
</evidence>
<feature type="zinc finger region" description="TRAF-type" evidence="4">
    <location>
        <begin position="166"/>
        <end position="216"/>
    </location>
</feature>
<proteinExistence type="predicted"/>
<evidence type="ECO:0000259" key="6">
    <source>
        <dbReference type="PROSITE" id="PS50089"/>
    </source>
</evidence>
<name>A0A0G4G2P7_9ALVE</name>
<feature type="domain" description="TRAF-type" evidence="7">
    <location>
        <begin position="166"/>
        <end position="216"/>
    </location>
</feature>
<dbReference type="SMART" id="SM00184">
    <property type="entry name" value="RING"/>
    <property type="match status" value="1"/>
</dbReference>
<dbReference type="Pfam" id="PF13923">
    <property type="entry name" value="zf-C3HC4_2"/>
    <property type="match status" value="1"/>
</dbReference>
<dbReference type="PANTHER" id="PTHR10131">
    <property type="entry name" value="TNF RECEPTOR ASSOCIATED FACTOR"/>
    <property type="match status" value="1"/>
</dbReference>
<keyword evidence="2 4" id="KW-0863">Zinc-finger</keyword>
<dbReference type="GO" id="GO:0008270">
    <property type="term" value="F:zinc ion binding"/>
    <property type="evidence" value="ECO:0007669"/>
    <property type="project" value="UniProtKB-KW"/>
</dbReference>
<feature type="region of interest" description="Disordered" evidence="5">
    <location>
        <begin position="470"/>
        <end position="490"/>
    </location>
</feature>
<dbReference type="SUPFAM" id="SSF57850">
    <property type="entry name" value="RING/U-box"/>
    <property type="match status" value="1"/>
</dbReference>
<evidence type="ECO:0000256" key="3">
    <source>
        <dbReference type="ARBA" id="ARBA00022833"/>
    </source>
</evidence>